<dbReference type="AlphaFoldDB" id="A0A8H6UZ60"/>
<dbReference type="EMBL" id="JACBAF010002031">
    <property type="protein sequence ID" value="KAF7169574.1"/>
    <property type="molecule type" value="Genomic_DNA"/>
</dbReference>
<comment type="caution">
    <text evidence="1">The sequence shown here is derived from an EMBL/GenBank/DDBJ whole genome shotgun (WGS) entry which is preliminary data.</text>
</comment>
<accession>A0A8H6UZ60</accession>
<sequence>MDEASALAMPNQLKIYGLDKWPGYLKALRYVQEETCTVTGLHNRNHVLGLLKTPLGVSTKGQTRKSSRDMVERALYQVLGRYRGSRKEPDGMFKTAGLTMPMPTLVVETGWSESRTHLRDDMDLWLVAGNGAVKAVLILIWRRVSFDPATITRKAIRELLSDGEGKTLEEIAAKEAAVFDFHAPSDRGSEDRWFDCPTGSESRNQTSPACPTINWWDIRGNLEVDAGSVCYTFDCTLLNASAGLSWNLSHPGPAVTSQRLVLEGLGLWKEAYEEPEKEDPKLMHAYKDALLRECRPEQGQLAR</sequence>
<reference evidence="1" key="1">
    <citation type="submission" date="2020-06" db="EMBL/GenBank/DDBJ databases">
        <title>Draft genome sequences of strains closely related to Aspergillus parafelis and Aspergillus hiratsukae.</title>
        <authorList>
            <person name="Dos Santos R.A.C."/>
            <person name="Rivero-Menendez O."/>
            <person name="Steenwyk J.L."/>
            <person name="Mead M.E."/>
            <person name="Goldman G.H."/>
            <person name="Alastruey-Izquierdo A."/>
            <person name="Rokas A."/>
        </authorList>
    </citation>
    <scope>NUCLEOTIDE SEQUENCE</scope>
    <source>
        <strain evidence="1">CNM-CM6106</strain>
    </source>
</reference>
<protein>
    <submittedName>
        <fullName evidence="1">Uncharacterized protein</fullName>
    </submittedName>
</protein>
<gene>
    <name evidence="1" type="ORF">CNMCM6106_004464</name>
</gene>
<evidence type="ECO:0000313" key="2">
    <source>
        <dbReference type="Proteomes" id="UP000662466"/>
    </source>
</evidence>
<dbReference type="Proteomes" id="UP000662466">
    <property type="component" value="Unassembled WGS sequence"/>
</dbReference>
<proteinExistence type="predicted"/>
<evidence type="ECO:0000313" key="1">
    <source>
        <dbReference type="EMBL" id="KAF7169574.1"/>
    </source>
</evidence>
<name>A0A8H6UZ60_9EURO</name>
<organism evidence="1 2">
    <name type="scientific">Aspergillus hiratsukae</name>
    <dbReference type="NCBI Taxonomy" id="1194566"/>
    <lineage>
        <taxon>Eukaryota</taxon>
        <taxon>Fungi</taxon>
        <taxon>Dikarya</taxon>
        <taxon>Ascomycota</taxon>
        <taxon>Pezizomycotina</taxon>
        <taxon>Eurotiomycetes</taxon>
        <taxon>Eurotiomycetidae</taxon>
        <taxon>Eurotiales</taxon>
        <taxon>Aspergillaceae</taxon>
        <taxon>Aspergillus</taxon>
        <taxon>Aspergillus subgen. Fumigati</taxon>
    </lineage>
</organism>